<dbReference type="InterPro" id="IPR027417">
    <property type="entry name" value="P-loop_NTPase"/>
</dbReference>
<accession>A0ABZ2U6X6</accession>
<feature type="transmembrane region" description="Helical" evidence="8">
    <location>
        <begin position="259"/>
        <end position="280"/>
    </location>
</feature>
<keyword evidence="6 8" id="KW-0472">Membrane</keyword>
<dbReference type="PANTHER" id="PTHR24221">
    <property type="entry name" value="ATP-BINDING CASSETTE SUB-FAMILY B"/>
    <property type="match status" value="1"/>
</dbReference>
<sequence>MPADTTDSAATSGRRRPPLDPRLLRASRSARRSVIASALFAAGTLIATVAAAIALAGLGAEIITDPATRNLDAQAVHLAVLAVAVAARAAMTYAGDRVGRRAAHATIDELRVAALDTMTDPAKTAPRDLLTHREHALTVVLRGLDRLSDYLSGYLPALLSTAIITPLVVAVVLWTDLLSGVIIVVTLPLIPIFMVLIGLVTRDRTRRKLDAMSRQNARLVDLMTGLPTLRALGRAHGPAGQVADLGERLRRTTMSSLRIAFLSGAVLELLATLSVALVAVSIGLRLVFGDMSLYAGILALVLAPEAYHPLRQIGAQFHNAEDGVAAADDVLDIIDAGGVDSRGTQQVSVDVPVRGAEVAVERLGLHGRDGWAPRGLSMRIRPGTLTVLTGPNGCGKSSVVAAILGLQRPDEGRVLVRDTDVQSLAPEQFHREVGWLPQHPAIVPGTVAENLALFGPLSDAAVRDAARAAAFDEVLADLPAGLDTILGAGGAGLSAGQRQRLALTRTLASPAPLLLLDEPTAHLDDATADRVVEALTARARAGDTVVMVSHRAATLAAADHIVDFAEETEYAR</sequence>
<evidence type="ECO:0000256" key="1">
    <source>
        <dbReference type="ARBA" id="ARBA00004651"/>
    </source>
</evidence>
<feature type="transmembrane region" description="Helical" evidence="8">
    <location>
        <begin position="75"/>
        <end position="94"/>
    </location>
</feature>
<dbReference type="PROSITE" id="PS50929">
    <property type="entry name" value="ABC_TM1F"/>
    <property type="match status" value="1"/>
</dbReference>
<keyword evidence="2 8" id="KW-0812">Transmembrane</keyword>
<evidence type="ECO:0000259" key="10">
    <source>
        <dbReference type="PROSITE" id="PS50929"/>
    </source>
</evidence>
<dbReference type="InterPro" id="IPR014216">
    <property type="entry name" value="ABC_transptr_CydD"/>
</dbReference>
<dbReference type="InterPro" id="IPR039421">
    <property type="entry name" value="Type_1_exporter"/>
</dbReference>
<dbReference type="InterPro" id="IPR011527">
    <property type="entry name" value="ABC1_TM_dom"/>
</dbReference>
<dbReference type="InterPro" id="IPR036640">
    <property type="entry name" value="ABC1_TM_sf"/>
</dbReference>
<dbReference type="Proteomes" id="UP001479933">
    <property type="component" value="Chromosome"/>
</dbReference>
<dbReference type="Gene3D" id="1.20.1560.10">
    <property type="entry name" value="ABC transporter type 1, transmembrane domain"/>
    <property type="match status" value="1"/>
</dbReference>
<reference evidence="11 12" key="1">
    <citation type="journal article" date="2023" name="Virus Evol.">
        <title>Computational host range prediction-The good, the bad, and the ugly.</title>
        <authorList>
            <person name="Howell A.A."/>
            <person name="Versoza C.J."/>
            <person name="Pfeifer S.P."/>
        </authorList>
    </citation>
    <scope>NUCLEOTIDE SEQUENCE [LARGE SCALE GENOMIC DNA]</scope>
    <source>
        <strain evidence="11 12">1610/1b</strain>
    </source>
</reference>
<evidence type="ECO:0000256" key="6">
    <source>
        <dbReference type="ARBA" id="ARBA00023136"/>
    </source>
</evidence>
<dbReference type="Gene3D" id="3.40.50.300">
    <property type="entry name" value="P-loop containing nucleotide triphosphate hydrolases"/>
    <property type="match status" value="1"/>
</dbReference>
<dbReference type="InterPro" id="IPR003593">
    <property type="entry name" value="AAA+_ATPase"/>
</dbReference>
<protein>
    <submittedName>
        <fullName evidence="11">Thiol reductant ABC exporter subunit CydD</fullName>
    </submittedName>
</protein>
<keyword evidence="3" id="KW-0547">Nucleotide-binding</keyword>
<dbReference type="CDD" id="cd18584">
    <property type="entry name" value="ABC_6TM_AarD_CydD"/>
    <property type="match status" value="1"/>
</dbReference>
<feature type="transmembrane region" description="Helical" evidence="8">
    <location>
        <begin position="180"/>
        <end position="200"/>
    </location>
</feature>
<dbReference type="SMART" id="SM00382">
    <property type="entry name" value="AAA"/>
    <property type="match status" value="1"/>
</dbReference>
<dbReference type="PANTHER" id="PTHR24221:SF590">
    <property type="entry name" value="COMPONENT LINKED WITH THE ASSEMBLY OF CYTOCHROME' TRANSPORT TRANSMEMBRANE ATP-BINDING PROTEIN ABC TRANSPORTER CYDD-RELATED"/>
    <property type="match status" value="1"/>
</dbReference>
<proteinExistence type="predicted"/>
<evidence type="ECO:0000313" key="11">
    <source>
        <dbReference type="EMBL" id="WYY09530.1"/>
    </source>
</evidence>
<feature type="domain" description="ABC transporter" evidence="9">
    <location>
        <begin position="353"/>
        <end position="571"/>
    </location>
</feature>
<feature type="transmembrane region" description="Helical" evidence="8">
    <location>
        <begin position="151"/>
        <end position="174"/>
    </location>
</feature>
<feature type="transmembrane region" description="Helical" evidence="8">
    <location>
        <begin position="34"/>
        <end position="55"/>
    </location>
</feature>
<evidence type="ECO:0000259" key="9">
    <source>
        <dbReference type="PROSITE" id="PS50893"/>
    </source>
</evidence>
<evidence type="ECO:0000256" key="2">
    <source>
        <dbReference type="ARBA" id="ARBA00022692"/>
    </source>
</evidence>
<keyword evidence="4" id="KW-0067">ATP-binding</keyword>
<evidence type="ECO:0000313" key="12">
    <source>
        <dbReference type="Proteomes" id="UP001479933"/>
    </source>
</evidence>
<dbReference type="Pfam" id="PF00664">
    <property type="entry name" value="ABC_membrane"/>
    <property type="match status" value="1"/>
</dbReference>
<feature type="domain" description="ABC transmembrane type-1" evidence="10">
    <location>
        <begin position="39"/>
        <end position="322"/>
    </location>
</feature>
<evidence type="ECO:0000256" key="7">
    <source>
        <dbReference type="SAM" id="MobiDB-lite"/>
    </source>
</evidence>
<gene>
    <name evidence="11" type="primary">cydD</name>
    <name evidence="11" type="ORF">RVF87_04115</name>
</gene>
<feature type="region of interest" description="Disordered" evidence="7">
    <location>
        <begin position="1"/>
        <end position="20"/>
    </location>
</feature>
<dbReference type="PROSITE" id="PS50893">
    <property type="entry name" value="ABC_TRANSPORTER_2"/>
    <property type="match status" value="1"/>
</dbReference>
<evidence type="ECO:0000256" key="8">
    <source>
        <dbReference type="SAM" id="Phobius"/>
    </source>
</evidence>
<keyword evidence="12" id="KW-1185">Reference proteome</keyword>
<dbReference type="NCBIfam" id="TIGR02857">
    <property type="entry name" value="CydD"/>
    <property type="match status" value="1"/>
</dbReference>
<organism evidence="11 12">
    <name type="scientific">Gordonia hydrophobica</name>
    <dbReference type="NCBI Taxonomy" id="40516"/>
    <lineage>
        <taxon>Bacteria</taxon>
        <taxon>Bacillati</taxon>
        <taxon>Actinomycetota</taxon>
        <taxon>Actinomycetes</taxon>
        <taxon>Mycobacteriales</taxon>
        <taxon>Gordoniaceae</taxon>
        <taxon>Gordonia</taxon>
    </lineage>
</organism>
<comment type="subcellular location">
    <subcellularLocation>
        <location evidence="1">Cell membrane</location>
        <topology evidence="1">Multi-pass membrane protein</topology>
    </subcellularLocation>
</comment>
<evidence type="ECO:0000256" key="4">
    <source>
        <dbReference type="ARBA" id="ARBA00022840"/>
    </source>
</evidence>
<feature type="compositionally biased region" description="Polar residues" evidence="7">
    <location>
        <begin position="1"/>
        <end position="11"/>
    </location>
</feature>
<dbReference type="EMBL" id="CP136137">
    <property type="protein sequence ID" value="WYY09530.1"/>
    <property type="molecule type" value="Genomic_DNA"/>
</dbReference>
<evidence type="ECO:0000256" key="5">
    <source>
        <dbReference type="ARBA" id="ARBA00022989"/>
    </source>
</evidence>
<dbReference type="InterPro" id="IPR003439">
    <property type="entry name" value="ABC_transporter-like_ATP-bd"/>
</dbReference>
<dbReference type="SUPFAM" id="SSF52540">
    <property type="entry name" value="P-loop containing nucleoside triphosphate hydrolases"/>
    <property type="match status" value="1"/>
</dbReference>
<dbReference type="SUPFAM" id="SSF90123">
    <property type="entry name" value="ABC transporter transmembrane region"/>
    <property type="match status" value="1"/>
</dbReference>
<name>A0ABZ2U6X6_9ACTN</name>
<dbReference type="Pfam" id="PF00005">
    <property type="entry name" value="ABC_tran"/>
    <property type="match status" value="1"/>
</dbReference>
<keyword evidence="5 8" id="KW-1133">Transmembrane helix</keyword>
<evidence type="ECO:0000256" key="3">
    <source>
        <dbReference type="ARBA" id="ARBA00022741"/>
    </source>
</evidence>